<feature type="transmembrane region" description="Helical" evidence="6">
    <location>
        <begin position="115"/>
        <end position="141"/>
    </location>
</feature>
<feature type="transmembrane region" description="Helical" evidence="6">
    <location>
        <begin position="7"/>
        <end position="28"/>
    </location>
</feature>
<evidence type="ECO:0000256" key="3">
    <source>
        <dbReference type="ARBA" id="ARBA00022692"/>
    </source>
</evidence>
<evidence type="ECO:0000256" key="4">
    <source>
        <dbReference type="ARBA" id="ARBA00022989"/>
    </source>
</evidence>
<dbReference type="CDD" id="cd01949">
    <property type="entry name" value="GGDEF"/>
    <property type="match status" value="1"/>
</dbReference>
<reference evidence="8 9" key="1">
    <citation type="submission" date="2017-05" db="EMBL/GenBank/DDBJ databases">
        <authorList>
            <person name="Varghese N."/>
            <person name="Submissions S."/>
        </authorList>
    </citation>
    <scope>NUCLEOTIDE SEQUENCE [LARGE SCALE GENOMIC DNA]</scope>
    <source>
        <strain evidence="8 9">SM16</strain>
    </source>
</reference>
<keyword evidence="2" id="KW-1003">Cell membrane</keyword>
<comment type="caution">
    <text evidence="8">The sequence shown here is derived from an EMBL/GenBank/DDBJ whole genome shotgun (WGS) entry which is preliminary data.</text>
</comment>
<dbReference type="InterPro" id="IPR029787">
    <property type="entry name" value="Nucleotide_cyclase"/>
</dbReference>
<keyword evidence="4 6" id="KW-1133">Transmembrane helix</keyword>
<dbReference type="PANTHER" id="PTHR44757">
    <property type="entry name" value="DIGUANYLATE CYCLASE DGCP"/>
    <property type="match status" value="1"/>
</dbReference>
<dbReference type="PROSITE" id="PS50887">
    <property type="entry name" value="GGDEF"/>
    <property type="match status" value="1"/>
</dbReference>
<evidence type="ECO:0000313" key="9">
    <source>
        <dbReference type="Proteomes" id="UP001157910"/>
    </source>
</evidence>
<dbReference type="NCBIfam" id="TIGR00254">
    <property type="entry name" value="GGDEF"/>
    <property type="match status" value="1"/>
</dbReference>
<dbReference type="SUPFAM" id="SSF55785">
    <property type="entry name" value="PYP-like sensor domain (PAS domain)"/>
    <property type="match status" value="1"/>
</dbReference>
<proteinExistence type="predicted"/>
<evidence type="ECO:0000256" key="5">
    <source>
        <dbReference type="ARBA" id="ARBA00023136"/>
    </source>
</evidence>
<feature type="transmembrane region" description="Helical" evidence="6">
    <location>
        <begin position="59"/>
        <end position="78"/>
    </location>
</feature>
<dbReference type="InterPro" id="IPR007895">
    <property type="entry name" value="MASE1"/>
</dbReference>
<keyword evidence="5 6" id="KW-0472">Membrane</keyword>
<evidence type="ECO:0000259" key="7">
    <source>
        <dbReference type="PROSITE" id="PS50887"/>
    </source>
</evidence>
<dbReference type="Gene3D" id="3.30.70.270">
    <property type="match status" value="1"/>
</dbReference>
<feature type="transmembrane region" description="Helical" evidence="6">
    <location>
        <begin position="34"/>
        <end position="52"/>
    </location>
</feature>
<sequence length="584" mass="62518">MHAVRIIARPVLTALLCFVLSATMIKYLSFDENLASVWPVNAVVLAQILIAPRRQWPRFLLAGFIGITAGGILIRGVVLSSTAFGISNMIEAFVAASLLRGAMDPQGRLLHRDQSVVRFVVAAGFVAPACGGFLKAIVAMATLGSPIGASLLTKFTVDSLGLLIFTPFFYRLFSGDYLESLRTATGSERRDGALLHGTMLVVCLAVFSQNSHPLLFLTLVPLMLVAFRTGWRGVSVAMVLLATIGVLATLAGRGPVSLSGRDMGGQLAFLQFFLAIVLALMMPVSAALAARRDLIERFRESEHALMLLAGRSAIVLLRFDREGVCTRAVGDAAALLGESVERLLGSHMGELAPSLGEPLFAAHLQVCREDADGRKAVTTEIERPGGRWVEAIFRVEHDQDGAISGSVATLMDVSARKAREGELARRAETDYLTGLPNRAGFLHRFETALATDGPLSVAFIDVDRFKVLNDELGHLAGDAVLVELARRFSHALRPGDLVARLGGDEFVVLLLSLDAAAALEVCRRLVESVSAAPVELPTGGLAEARISCGLVHRMPGQSGVELLNRADQALYEAKRSGRNQLIAA</sequence>
<dbReference type="RefSeq" id="WP_283405038.1">
    <property type="nucleotide sequence ID" value="NZ_FXUI01000001.1"/>
</dbReference>
<keyword evidence="9" id="KW-1185">Reference proteome</keyword>
<dbReference type="InterPro" id="IPR013656">
    <property type="entry name" value="PAS_4"/>
</dbReference>
<dbReference type="Proteomes" id="UP001157910">
    <property type="component" value="Unassembled WGS sequence"/>
</dbReference>
<evidence type="ECO:0000256" key="6">
    <source>
        <dbReference type="SAM" id="Phobius"/>
    </source>
</evidence>
<dbReference type="SUPFAM" id="SSF55073">
    <property type="entry name" value="Nucleotide cyclase"/>
    <property type="match status" value="1"/>
</dbReference>
<evidence type="ECO:0000256" key="2">
    <source>
        <dbReference type="ARBA" id="ARBA00022475"/>
    </source>
</evidence>
<feature type="transmembrane region" description="Helical" evidence="6">
    <location>
        <begin position="84"/>
        <end position="103"/>
    </location>
</feature>
<dbReference type="InterPro" id="IPR000160">
    <property type="entry name" value="GGDEF_dom"/>
</dbReference>
<dbReference type="InterPro" id="IPR043128">
    <property type="entry name" value="Rev_trsase/Diguanyl_cyclase"/>
</dbReference>
<name>A0ABY1Q2F8_9SPHN</name>
<dbReference type="SMART" id="SM00267">
    <property type="entry name" value="GGDEF"/>
    <property type="match status" value="1"/>
</dbReference>
<dbReference type="InterPro" id="IPR035965">
    <property type="entry name" value="PAS-like_dom_sf"/>
</dbReference>
<dbReference type="PANTHER" id="PTHR44757:SF2">
    <property type="entry name" value="BIOFILM ARCHITECTURE MAINTENANCE PROTEIN MBAA"/>
    <property type="match status" value="1"/>
</dbReference>
<evidence type="ECO:0000256" key="1">
    <source>
        <dbReference type="ARBA" id="ARBA00004651"/>
    </source>
</evidence>
<organism evidence="8 9">
    <name type="scientific">Novosphingobium panipatense</name>
    <dbReference type="NCBI Taxonomy" id="428991"/>
    <lineage>
        <taxon>Bacteria</taxon>
        <taxon>Pseudomonadati</taxon>
        <taxon>Pseudomonadota</taxon>
        <taxon>Alphaproteobacteria</taxon>
        <taxon>Sphingomonadales</taxon>
        <taxon>Sphingomonadaceae</taxon>
        <taxon>Novosphingobium</taxon>
    </lineage>
</organism>
<dbReference type="Gene3D" id="3.30.450.20">
    <property type="entry name" value="PAS domain"/>
    <property type="match status" value="1"/>
</dbReference>
<dbReference type="InterPro" id="IPR052155">
    <property type="entry name" value="Biofilm_reg_signaling"/>
</dbReference>
<accession>A0ABY1Q2F8</accession>
<evidence type="ECO:0000313" key="8">
    <source>
        <dbReference type="EMBL" id="SMP53918.1"/>
    </source>
</evidence>
<dbReference type="Pfam" id="PF08448">
    <property type="entry name" value="PAS_4"/>
    <property type="match status" value="1"/>
</dbReference>
<protein>
    <submittedName>
        <fullName evidence="8">Diguanylate cyclase (GGDEF) domain-containing protein</fullName>
    </submittedName>
</protein>
<feature type="domain" description="GGDEF" evidence="7">
    <location>
        <begin position="453"/>
        <end position="584"/>
    </location>
</feature>
<feature type="transmembrane region" description="Helical" evidence="6">
    <location>
        <begin position="268"/>
        <end position="290"/>
    </location>
</feature>
<comment type="subcellular location">
    <subcellularLocation>
        <location evidence="1">Cell membrane</location>
        <topology evidence="1">Multi-pass membrane protein</topology>
    </subcellularLocation>
</comment>
<dbReference type="Pfam" id="PF00990">
    <property type="entry name" value="GGDEF"/>
    <property type="match status" value="1"/>
</dbReference>
<dbReference type="EMBL" id="FXUI01000001">
    <property type="protein sequence ID" value="SMP53918.1"/>
    <property type="molecule type" value="Genomic_DNA"/>
</dbReference>
<keyword evidence="3 6" id="KW-0812">Transmembrane</keyword>
<dbReference type="Pfam" id="PF05231">
    <property type="entry name" value="MASE1"/>
    <property type="match status" value="1"/>
</dbReference>
<gene>
    <name evidence="8" type="ORF">SAMN06296065_101492</name>
</gene>
<feature type="transmembrane region" description="Helical" evidence="6">
    <location>
        <begin position="238"/>
        <end position="256"/>
    </location>
</feature>
<feature type="transmembrane region" description="Helical" evidence="6">
    <location>
        <begin position="147"/>
        <end position="170"/>
    </location>
</feature>